<dbReference type="PANTHER" id="PTHR43663:SF2">
    <property type="entry name" value="CHROMATE TRANSPORT PROTEIN-RELATED"/>
    <property type="match status" value="1"/>
</dbReference>
<name>A0ABS2N165_9BACI</name>
<evidence type="ECO:0000256" key="1">
    <source>
        <dbReference type="ARBA" id="ARBA00004651"/>
    </source>
</evidence>
<evidence type="ECO:0000256" key="5">
    <source>
        <dbReference type="ARBA" id="ARBA00022989"/>
    </source>
</evidence>
<keyword evidence="6 7" id="KW-0472">Membrane</keyword>
<evidence type="ECO:0000256" key="4">
    <source>
        <dbReference type="ARBA" id="ARBA00022692"/>
    </source>
</evidence>
<feature type="transmembrane region" description="Helical" evidence="7">
    <location>
        <begin position="126"/>
        <end position="144"/>
    </location>
</feature>
<proteinExistence type="inferred from homology"/>
<protein>
    <submittedName>
        <fullName evidence="8">Chromate transporter</fullName>
    </submittedName>
</protein>
<dbReference type="InterPro" id="IPR052518">
    <property type="entry name" value="CHR_Transporter"/>
</dbReference>
<organism evidence="8 9">
    <name type="scientific">Aquibacillus albus</name>
    <dbReference type="NCBI Taxonomy" id="1168171"/>
    <lineage>
        <taxon>Bacteria</taxon>
        <taxon>Bacillati</taxon>
        <taxon>Bacillota</taxon>
        <taxon>Bacilli</taxon>
        <taxon>Bacillales</taxon>
        <taxon>Bacillaceae</taxon>
        <taxon>Aquibacillus</taxon>
    </lineage>
</organism>
<evidence type="ECO:0000313" key="8">
    <source>
        <dbReference type="EMBL" id="MBM7571879.1"/>
    </source>
</evidence>
<evidence type="ECO:0000256" key="2">
    <source>
        <dbReference type="ARBA" id="ARBA00005262"/>
    </source>
</evidence>
<feature type="transmembrane region" description="Helical" evidence="7">
    <location>
        <begin position="156"/>
        <end position="185"/>
    </location>
</feature>
<evidence type="ECO:0000313" key="9">
    <source>
        <dbReference type="Proteomes" id="UP001296943"/>
    </source>
</evidence>
<evidence type="ECO:0000256" key="3">
    <source>
        <dbReference type="ARBA" id="ARBA00022475"/>
    </source>
</evidence>
<dbReference type="Proteomes" id="UP001296943">
    <property type="component" value="Unassembled WGS sequence"/>
</dbReference>
<dbReference type="InterPro" id="IPR003370">
    <property type="entry name" value="Chromate_transpt"/>
</dbReference>
<dbReference type="EMBL" id="JAFBDR010000012">
    <property type="protein sequence ID" value="MBM7571879.1"/>
    <property type="molecule type" value="Genomic_DNA"/>
</dbReference>
<comment type="subcellular location">
    <subcellularLocation>
        <location evidence="1">Cell membrane</location>
        <topology evidence="1">Multi-pass membrane protein</topology>
    </subcellularLocation>
</comment>
<keyword evidence="5 7" id="KW-1133">Transmembrane helix</keyword>
<dbReference type="Pfam" id="PF02417">
    <property type="entry name" value="Chromate_transp"/>
    <property type="match status" value="1"/>
</dbReference>
<gene>
    <name evidence="8" type="ORF">JOC48_002380</name>
</gene>
<keyword evidence="9" id="KW-1185">Reference proteome</keyword>
<evidence type="ECO:0000256" key="6">
    <source>
        <dbReference type="ARBA" id="ARBA00023136"/>
    </source>
</evidence>
<comment type="similarity">
    <text evidence="2">Belongs to the chromate ion transporter (CHR) (TC 2.A.51) family.</text>
</comment>
<keyword evidence="4 7" id="KW-0812">Transmembrane</keyword>
<reference evidence="8 9" key="1">
    <citation type="submission" date="2021-01" db="EMBL/GenBank/DDBJ databases">
        <title>Genomic Encyclopedia of Type Strains, Phase IV (KMG-IV): sequencing the most valuable type-strain genomes for metagenomic binning, comparative biology and taxonomic classification.</title>
        <authorList>
            <person name="Goeker M."/>
        </authorList>
    </citation>
    <scope>NUCLEOTIDE SEQUENCE [LARGE SCALE GENOMIC DNA]</scope>
    <source>
        <strain evidence="8 9">DSM 23711</strain>
    </source>
</reference>
<feature type="transmembrane region" description="Helical" evidence="7">
    <location>
        <begin position="89"/>
        <end position="114"/>
    </location>
</feature>
<dbReference type="RefSeq" id="WP_204499874.1">
    <property type="nucleotide sequence ID" value="NZ_JAFBDR010000012.1"/>
</dbReference>
<sequence>MISQEKQVVATGSYVTDLFAIFLTFIKISPLTFGGGIAMIPHIESEVVNKRNWLTKEEIPNVVAVAQSAPGSIAINSAIYIGYSVRGVLGALSAILGMVLPASLIIIGLTYLYLHYQHLSIVEDAFKGIRPAIIGLIVFASYKIGRRAIQNKFTLLIFLITLSTLVILSLSPFFLIIGGGLAGLLPSIWNRRR</sequence>
<dbReference type="PANTHER" id="PTHR43663">
    <property type="entry name" value="CHROMATE TRANSPORT PROTEIN-RELATED"/>
    <property type="match status" value="1"/>
</dbReference>
<comment type="caution">
    <text evidence="8">The sequence shown here is derived from an EMBL/GenBank/DDBJ whole genome shotgun (WGS) entry which is preliminary data.</text>
</comment>
<feature type="transmembrane region" description="Helical" evidence="7">
    <location>
        <begin position="61"/>
        <end position="83"/>
    </location>
</feature>
<evidence type="ECO:0000256" key="7">
    <source>
        <dbReference type="SAM" id="Phobius"/>
    </source>
</evidence>
<accession>A0ABS2N165</accession>
<feature type="transmembrane region" description="Helical" evidence="7">
    <location>
        <begin position="18"/>
        <end position="40"/>
    </location>
</feature>
<keyword evidence="3" id="KW-1003">Cell membrane</keyword>